<evidence type="ECO:0000256" key="7">
    <source>
        <dbReference type="ARBA" id="ARBA00023242"/>
    </source>
</evidence>
<evidence type="ECO:0000256" key="2">
    <source>
        <dbReference type="ARBA" id="ARBA00004496"/>
    </source>
</evidence>
<dbReference type="FunFam" id="3.30.70.330:FF:000375">
    <property type="entry name" value="RNA binding fox-1 homolog 1"/>
    <property type="match status" value="1"/>
</dbReference>
<dbReference type="SMART" id="SM00361">
    <property type="entry name" value="RRM_1"/>
    <property type="match status" value="1"/>
</dbReference>
<dbReference type="GO" id="GO:0006397">
    <property type="term" value="P:mRNA processing"/>
    <property type="evidence" value="ECO:0007669"/>
    <property type="project" value="UniProtKB-KW"/>
</dbReference>
<dbReference type="Proteomes" id="UP000824540">
    <property type="component" value="Unassembled WGS sequence"/>
</dbReference>
<dbReference type="AlphaFoldDB" id="A0A8T2P250"/>
<reference evidence="10" key="1">
    <citation type="thesis" date="2021" institute="BYU ScholarsArchive" country="Provo, UT, USA">
        <title>Applications of and Algorithms for Genome Assembly and Genomic Analyses with an Emphasis on Marine Teleosts.</title>
        <authorList>
            <person name="Pickett B.D."/>
        </authorList>
    </citation>
    <scope>NUCLEOTIDE SEQUENCE</scope>
    <source>
        <strain evidence="10">HI-2016</strain>
    </source>
</reference>
<dbReference type="CDD" id="cd12407">
    <property type="entry name" value="RRM_FOX1_like"/>
    <property type="match status" value="1"/>
</dbReference>
<evidence type="ECO:0000256" key="3">
    <source>
        <dbReference type="ARBA" id="ARBA00022490"/>
    </source>
</evidence>
<gene>
    <name evidence="10" type="ORF">JZ751_013086</name>
</gene>
<accession>A0A8T2P250</accession>
<keyword evidence="5 8" id="KW-0694">RNA-binding</keyword>
<dbReference type="GO" id="GO:0005737">
    <property type="term" value="C:cytoplasm"/>
    <property type="evidence" value="ECO:0007669"/>
    <property type="project" value="UniProtKB-SubCell"/>
</dbReference>
<evidence type="ECO:0000256" key="5">
    <source>
        <dbReference type="ARBA" id="ARBA00022884"/>
    </source>
</evidence>
<keyword evidence="11" id="KW-1185">Reference proteome</keyword>
<evidence type="ECO:0000256" key="6">
    <source>
        <dbReference type="ARBA" id="ARBA00023187"/>
    </source>
</evidence>
<keyword evidence="7" id="KW-0539">Nucleus</keyword>
<sequence>EAEETGTEEFSSSGLFFLPVALLTSPLHCPLLSPHCLPTHALVRPVCKMMMYYWHDITSDGITAIPPAVHDIPQGVNEGNPPLQCRYASPVLYPARRKTSGLELHYLPQNCLHAEFGAPHTAQDFTGQSPVPEHPLALYTPAQTPGKTPGTDCGTTPITSTVTTPQTDDVTQTEVPQQLQLEPCEKQQPKRLHVSNIPFRFRDPDLQQMFGQFGQILDVEIIFNERGSKGFGFVTFETSEDAERAREKLNGTIVEGRKIEVPSFTAIVLSCTTPSLPPPPFITHLPPSSFTPFPSPVPPTGGPCLHAEICLFVCVLEELCYHPPCWVDQTGILEAKPSGWSCLWSRTLCRFTVLTATGGRGRSAEDKNREGAEYRRVRMRERSNRFPLPHLWGSDSGLQGRTHERPGSWHLQRLPDCAPAPTPPGIWSVSI</sequence>
<dbReference type="PANTHER" id="PTHR15597">
    <property type="entry name" value="ATAXIN 2-BINDING PROTEIN 1-RELATED"/>
    <property type="match status" value="1"/>
</dbReference>
<dbReference type="EMBL" id="JAFBMS010000022">
    <property type="protein sequence ID" value="KAG9343708.1"/>
    <property type="molecule type" value="Genomic_DNA"/>
</dbReference>
<evidence type="ECO:0000256" key="8">
    <source>
        <dbReference type="PROSITE-ProRule" id="PRU00176"/>
    </source>
</evidence>
<dbReference type="GO" id="GO:0000381">
    <property type="term" value="P:regulation of alternative mRNA splicing, via spliceosome"/>
    <property type="evidence" value="ECO:0007669"/>
    <property type="project" value="InterPro"/>
</dbReference>
<evidence type="ECO:0000313" key="11">
    <source>
        <dbReference type="Proteomes" id="UP000824540"/>
    </source>
</evidence>
<dbReference type="InterPro" id="IPR000504">
    <property type="entry name" value="RRM_dom"/>
</dbReference>
<feature type="non-terminal residue" evidence="10">
    <location>
        <position position="1"/>
    </location>
</feature>
<comment type="caution">
    <text evidence="10">The sequence shown here is derived from an EMBL/GenBank/DDBJ whole genome shotgun (WGS) entry which is preliminary data.</text>
</comment>
<keyword evidence="4" id="KW-0507">mRNA processing</keyword>
<dbReference type="SUPFAM" id="SSF54928">
    <property type="entry name" value="RNA-binding domain, RBD"/>
    <property type="match status" value="1"/>
</dbReference>
<proteinExistence type="predicted"/>
<dbReference type="PROSITE" id="PS50102">
    <property type="entry name" value="RRM"/>
    <property type="match status" value="1"/>
</dbReference>
<keyword evidence="3" id="KW-0963">Cytoplasm</keyword>
<protein>
    <recommendedName>
        <fullName evidence="9">RRM domain-containing protein</fullName>
    </recommendedName>
</protein>
<organism evidence="10 11">
    <name type="scientific">Albula glossodonta</name>
    <name type="common">roundjaw bonefish</name>
    <dbReference type="NCBI Taxonomy" id="121402"/>
    <lineage>
        <taxon>Eukaryota</taxon>
        <taxon>Metazoa</taxon>
        <taxon>Chordata</taxon>
        <taxon>Craniata</taxon>
        <taxon>Vertebrata</taxon>
        <taxon>Euteleostomi</taxon>
        <taxon>Actinopterygii</taxon>
        <taxon>Neopterygii</taxon>
        <taxon>Teleostei</taxon>
        <taxon>Albuliformes</taxon>
        <taxon>Albulidae</taxon>
        <taxon>Albula</taxon>
    </lineage>
</organism>
<dbReference type="Gene3D" id="3.30.70.330">
    <property type="match status" value="1"/>
</dbReference>
<name>A0A8T2P250_9TELE</name>
<dbReference type="InterPro" id="IPR012677">
    <property type="entry name" value="Nucleotide-bd_a/b_plait_sf"/>
</dbReference>
<dbReference type="SMART" id="SM00360">
    <property type="entry name" value="RRM"/>
    <property type="match status" value="1"/>
</dbReference>
<dbReference type="OrthoDB" id="5382468at2759"/>
<evidence type="ECO:0000256" key="4">
    <source>
        <dbReference type="ARBA" id="ARBA00022664"/>
    </source>
</evidence>
<evidence type="ECO:0000313" key="10">
    <source>
        <dbReference type="EMBL" id="KAG9343708.1"/>
    </source>
</evidence>
<comment type="subcellular location">
    <subcellularLocation>
        <location evidence="2">Cytoplasm</location>
    </subcellularLocation>
    <subcellularLocation>
        <location evidence="1">Nucleus</location>
    </subcellularLocation>
</comment>
<dbReference type="InterPro" id="IPR035979">
    <property type="entry name" value="RBD_domain_sf"/>
</dbReference>
<dbReference type="GO" id="GO:0003729">
    <property type="term" value="F:mRNA binding"/>
    <property type="evidence" value="ECO:0007669"/>
    <property type="project" value="TreeGrafter"/>
</dbReference>
<dbReference type="InterPro" id="IPR047131">
    <property type="entry name" value="RBFOX1-like"/>
</dbReference>
<evidence type="ECO:0000259" key="9">
    <source>
        <dbReference type="PROSITE" id="PS50102"/>
    </source>
</evidence>
<dbReference type="InterPro" id="IPR034237">
    <property type="entry name" value="FOX1_RRM"/>
</dbReference>
<keyword evidence="6" id="KW-0508">mRNA splicing</keyword>
<feature type="non-terminal residue" evidence="10">
    <location>
        <position position="431"/>
    </location>
</feature>
<dbReference type="GO" id="GO:0008380">
    <property type="term" value="P:RNA splicing"/>
    <property type="evidence" value="ECO:0007669"/>
    <property type="project" value="UniProtKB-KW"/>
</dbReference>
<dbReference type="InterPro" id="IPR003954">
    <property type="entry name" value="RRM_euk-type"/>
</dbReference>
<dbReference type="GO" id="GO:0007399">
    <property type="term" value="P:nervous system development"/>
    <property type="evidence" value="ECO:0007669"/>
    <property type="project" value="InterPro"/>
</dbReference>
<dbReference type="GO" id="GO:0005634">
    <property type="term" value="C:nucleus"/>
    <property type="evidence" value="ECO:0007669"/>
    <property type="project" value="UniProtKB-SubCell"/>
</dbReference>
<dbReference type="Pfam" id="PF00076">
    <property type="entry name" value="RRM_1"/>
    <property type="match status" value="1"/>
</dbReference>
<evidence type="ECO:0000256" key="1">
    <source>
        <dbReference type="ARBA" id="ARBA00004123"/>
    </source>
</evidence>
<dbReference type="PANTHER" id="PTHR15597:SF25">
    <property type="entry name" value="RNA BINDING PROTEIN FOX-1 HOMOLOG 3"/>
    <property type="match status" value="1"/>
</dbReference>
<feature type="domain" description="RRM" evidence="9">
    <location>
        <begin position="190"/>
        <end position="266"/>
    </location>
</feature>